<dbReference type="PANTHER" id="PTHR43394:SF1">
    <property type="entry name" value="ATP-BINDING CASSETTE SUB-FAMILY B MEMBER 10, MITOCHONDRIAL"/>
    <property type="match status" value="1"/>
</dbReference>
<feature type="domain" description="ABC transporter" evidence="10">
    <location>
        <begin position="332"/>
        <end position="567"/>
    </location>
</feature>
<dbReference type="RefSeq" id="WP_009246867.1">
    <property type="nucleotide sequence ID" value="NZ_CACRSY010000004.1"/>
</dbReference>
<evidence type="ECO:0000259" key="10">
    <source>
        <dbReference type="PROSITE" id="PS50893"/>
    </source>
</evidence>
<dbReference type="Pfam" id="PF00664">
    <property type="entry name" value="ABC_membrane"/>
    <property type="match status" value="1"/>
</dbReference>
<feature type="domain" description="ABC transmembrane type-1" evidence="11">
    <location>
        <begin position="16"/>
        <end position="298"/>
    </location>
</feature>
<keyword evidence="8 9" id="KW-0472">Membrane</keyword>
<dbReference type="InterPro" id="IPR003593">
    <property type="entry name" value="AAA+_ATPase"/>
</dbReference>
<dbReference type="SUPFAM" id="SSF90123">
    <property type="entry name" value="ABC transporter transmembrane region"/>
    <property type="match status" value="1"/>
</dbReference>
<sequence length="582" mass="63968">MKTIFSKVKLKSRQIILLFALVLLSAIGQMLLPSFLAQMISHGVAEGENRVIWMYAIIMAGVTVFSCIISFLSVKIASYISTDFAAQLRNQVFSKVQEFSAAEMDKFGTASLVTRSTSDITNVQNFLTLMLRIGLLAPMMAAAGLIFSAATGGEVSSVLLIAIPVLLIALTVIVVLASRYSISLRKKLDQINRLFLESLEGVRVIRAFNRQKAESERFENANRDYAVTAMAAGRITSLLMPAISVIFGVTTAAVLGMGAYYVNTGAMEVGSLVANSQYISMVLTSVMMLSLVIMMFPTSYACAKRISEVLETESSIRDGKFSMKEKTMHATVEFRHVTFAYPGADEPILKDISFISRPGEVTAIIGGTGRGKSSILKLIPRLYDPMFGEVLIDGINAKEYRTEDLRSMIGYVPQKNVLFSGNIGENLNFGKENGTEEDWEQAAGIACADEFISKRKQGYYDMIAQGGTNLSGGQRQRMAIARAMMKKPEIYVFDDSFSALDMKTDRQLRENLKKNIGDATVIMVAQRISTIVDADRILVVDDGQIVGNGTHEELLKSCSLYREIAEIQLGKEADLNEKCNHI</sequence>
<keyword evidence="6 12" id="KW-0067">ATP-binding</keyword>
<dbReference type="InterPro" id="IPR039421">
    <property type="entry name" value="Type_1_exporter"/>
</dbReference>
<dbReference type="InterPro" id="IPR027417">
    <property type="entry name" value="P-loop_NTPase"/>
</dbReference>
<evidence type="ECO:0000256" key="7">
    <source>
        <dbReference type="ARBA" id="ARBA00022989"/>
    </source>
</evidence>
<dbReference type="PROSITE" id="PS50893">
    <property type="entry name" value="ABC_TRANSPORTER_2"/>
    <property type="match status" value="1"/>
</dbReference>
<dbReference type="AlphaFoldDB" id="A0A6N2QX26"/>
<evidence type="ECO:0000256" key="4">
    <source>
        <dbReference type="ARBA" id="ARBA00022692"/>
    </source>
</evidence>
<dbReference type="InterPro" id="IPR017871">
    <property type="entry name" value="ABC_transporter-like_CS"/>
</dbReference>
<dbReference type="EMBL" id="CACRSY010000004">
    <property type="protein sequence ID" value="VYS72355.1"/>
    <property type="molecule type" value="Genomic_DNA"/>
</dbReference>
<gene>
    <name evidence="12" type="ORF">BHLFYP23_01264</name>
</gene>
<keyword evidence="5" id="KW-0547">Nucleotide-binding</keyword>
<evidence type="ECO:0000256" key="1">
    <source>
        <dbReference type="ARBA" id="ARBA00004651"/>
    </source>
</evidence>
<reference evidence="12" key="1">
    <citation type="submission" date="2019-11" db="EMBL/GenBank/DDBJ databases">
        <authorList>
            <person name="Feng L."/>
        </authorList>
    </citation>
    <scope>NUCLEOTIDE SEQUENCE</scope>
    <source>
        <strain evidence="12">BhanseniiLFYP23</strain>
    </source>
</reference>
<keyword evidence="4 9" id="KW-0812">Transmembrane</keyword>
<evidence type="ECO:0000256" key="9">
    <source>
        <dbReference type="SAM" id="Phobius"/>
    </source>
</evidence>
<proteinExistence type="predicted"/>
<comment type="subcellular location">
    <subcellularLocation>
        <location evidence="1">Cell membrane</location>
        <topology evidence="1">Multi-pass membrane protein</topology>
    </subcellularLocation>
</comment>
<dbReference type="Gene3D" id="3.40.50.300">
    <property type="entry name" value="P-loop containing nucleotide triphosphate hydrolases"/>
    <property type="match status" value="1"/>
</dbReference>
<accession>A0A6N2QX26</accession>
<dbReference type="PROSITE" id="PS50929">
    <property type="entry name" value="ABC_TM1F"/>
    <property type="match status" value="1"/>
</dbReference>
<dbReference type="InterPro" id="IPR036640">
    <property type="entry name" value="ABC1_TM_sf"/>
</dbReference>
<name>A0A6N2QX26_BLAHA</name>
<dbReference type="Pfam" id="PF00005">
    <property type="entry name" value="ABC_tran"/>
    <property type="match status" value="1"/>
</dbReference>
<dbReference type="GO" id="GO:0016887">
    <property type="term" value="F:ATP hydrolysis activity"/>
    <property type="evidence" value="ECO:0007669"/>
    <property type="project" value="InterPro"/>
</dbReference>
<protein>
    <submittedName>
        <fullName evidence="12">Putative ABC transporter ATP-binding protein</fullName>
    </submittedName>
</protein>
<evidence type="ECO:0000256" key="8">
    <source>
        <dbReference type="ARBA" id="ARBA00023136"/>
    </source>
</evidence>
<dbReference type="InterPro" id="IPR003439">
    <property type="entry name" value="ABC_transporter-like_ATP-bd"/>
</dbReference>
<feature type="transmembrane region" description="Helical" evidence="9">
    <location>
        <begin position="156"/>
        <end position="177"/>
    </location>
</feature>
<feature type="transmembrane region" description="Helical" evidence="9">
    <location>
        <begin position="129"/>
        <end position="150"/>
    </location>
</feature>
<organism evidence="12">
    <name type="scientific">Blautia hansenii</name>
    <name type="common">Ruminococcus hansenii</name>
    <dbReference type="NCBI Taxonomy" id="1322"/>
    <lineage>
        <taxon>Bacteria</taxon>
        <taxon>Bacillati</taxon>
        <taxon>Bacillota</taxon>
        <taxon>Clostridia</taxon>
        <taxon>Lachnospirales</taxon>
        <taxon>Lachnospiraceae</taxon>
        <taxon>Blautia</taxon>
    </lineage>
</organism>
<dbReference type="FunFam" id="3.40.50.300:FF:000854">
    <property type="entry name" value="Multidrug ABC transporter ATP-binding protein"/>
    <property type="match status" value="1"/>
</dbReference>
<evidence type="ECO:0000256" key="2">
    <source>
        <dbReference type="ARBA" id="ARBA00022448"/>
    </source>
</evidence>
<dbReference type="SUPFAM" id="SSF52540">
    <property type="entry name" value="P-loop containing nucleoside triphosphate hydrolases"/>
    <property type="match status" value="1"/>
</dbReference>
<dbReference type="SMART" id="SM00382">
    <property type="entry name" value="AAA"/>
    <property type="match status" value="1"/>
</dbReference>
<keyword evidence="2" id="KW-0813">Transport</keyword>
<feature type="transmembrane region" description="Helical" evidence="9">
    <location>
        <begin position="52"/>
        <end position="74"/>
    </location>
</feature>
<dbReference type="GO" id="GO:0005886">
    <property type="term" value="C:plasma membrane"/>
    <property type="evidence" value="ECO:0007669"/>
    <property type="project" value="UniProtKB-SubCell"/>
</dbReference>
<evidence type="ECO:0000313" key="12">
    <source>
        <dbReference type="EMBL" id="VYS72355.1"/>
    </source>
</evidence>
<feature type="transmembrane region" description="Helical" evidence="9">
    <location>
        <begin position="278"/>
        <end position="296"/>
    </location>
</feature>
<evidence type="ECO:0000259" key="11">
    <source>
        <dbReference type="PROSITE" id="PS50929"/>
    </source>
</evidence>
<evidence type="ECO:0000256" key="3">
    <source>
        <dbReference type="ARBA" id="ARBA00022475"/>
    </source>
</evidence>
<keyword evidence="7 9" id="KW-1133">Transmembrane helix</keyword>
<evidence type="ECO:0000256" key="5">
    <source>
        <dbReference type="ARBA" id="ARBA00022741"/>
    </source>
</evidence>
<dbReference type="PROSITE" id="PS00211">
    <property type="entry name" value="ABC_TRANSPORTER_1"/>
    <property type="match status" value="1"/>
</dbReference>
<dbReference type="InterPro" id="IPR011527">
    <property type="entry name" value="ABC1_TM_dom"/>
</dbReference>
<dbReference type="PANTHER" id="PTHR43394">
    <property type="entry name" value="ATP-DEPENDENT PERMEASE MDL1, MITOCHONDRIAL"/>
    <property type="match status" value="1"/>
</dbReference>
<dbReference type="GO" id="GO:0015421">
    <property type="term" value="F:ABC-type oligopeptide transporter activity"/>
    <property type="evidence" value="ECO:0007669"/>
    <property type="project" value="TreeGrafter"/>
</dbReference>
<dbReference type="GO" id="GO:0005524">
    <property type="term" value="F:ATP binding"/>
    <property type="evidence" value="ECO:0007669"/>
    <property type="project" value="UniProtKB-KW"/>
</dbReference>
<keyword evidence="3" id="KW-1003">Cell membrane</keyword>
<dbReference type="Gene3D" id="1.20.1560.10">
    <property type="entry name" value="ABC transporter type 1, transmembrane domain"/>
    <property type="match status" value="1"/>
</dbReference>
<dbReference type="CDD" id="cd18548">
    <property type="entry name" value="ABC_6TM_Tm287_like"/>
    <property type="match status" value="1"/>
</dbReference>
<feature type="transmembrane region" description="Helical" evidence="9">
    <location>
        <begin position="238"/>
        <end position="262"/>
    </location>
</feature>
<evidence type="ECO:0000256" key="6">
    <source>
        <dbReference type="ARBA" id="ARBA00022840"/>
    </source>
</evidence>